<feature type="chain" id="PRO_5028982821" evidence="1">
    <location>
        <begin position="25"/>
        <end position="117"/>
    </location>
</feature>
<sequence length="117" mass="12018">MKKAIVALSAVAVATLTWTTPASAAPPPAFDCPANYSCYWTGASGAGSQWNAPSCGGWTFSGTVWNNNLGSIQNRGNGTVHLYDTTNYTGYLASIAIGGAVNLGSLGDRVGSIRINC</sequence>
<accession>A0A7H0IFK6</accession>
<proteinExistence type="predicted"/>
<reference evidence="2 3" key="1">
    <citation type="submission" date="2020-08" db="EMBL/GenBank/DDBJ databases">
        <title>A novel species.</title>
        <authorList>
            <person name="Gao J."/>
        </authorList>
    </citation>
    <scope>NUCLEOTIDE SEQUENCE [LARGE SCALE GENOMIC DNA]</scope>
    <source>
        <strain evidence="2 3">CRXT-G-22</strain>
    </source>
</reference>
<dbReference type="EMBL" id="CP060828">
    <property type="protein sequence ID" value="QNP71572.1"/>
    <property type="molecule type" value="Genomic_DNA"/>
</dbReference>
<dbReference type="KEGG" id="sroi:IAG44_20490"/>
<keyword evidence="3" id="KW-1185">Reference proteome</keyword>
<feature type="signal peptide" evidence="1">
    <location>
        <begin position="1"/>
        <end position="24"/>
    </location>
</feature>
<evidence type="ECO:0000313" key="3">
    <source>
        <dbReference type="Proteomes" id="UP000516052"/>
    </source>
</evidence>
<dbReference type="RefSeq" id="WP_187748541.1">
    <property type="nucleotide sequence ID" value="NZ_CP060828.1"/>
</dbReference>
<protein>
    <submittedName>
        <fullName evidence="2">Peptidase inhibitor family I36 protein</fullName>
    </submittedName>
</protein>
<dbReference type="Gene3D" id="2.60.20.10">
    <property type="entry name" value="Crystallins"/>
    <property type="match status" value="1"/>
</dbReference>
<dbReference type="Proteomes" id="UP000516052">
    <property type="component" value="Chromosome"/>
</dbReference>
<dbReference type="Pfam" id="PF03995">
    <property type="entry name" value="Inhibitor_I36"/>
    <property type="match status" value="1"/>
</dbReference>
<keyword evidence="1" id="KW-0732">Signal</keyword>
<organism evidence="2 3">
    <name type="scientific">Streptomyces roseirectus</name>
    <dbReference type="NCBI Taxonomy" id="2768066"/>
    <lineage>
        <taxon>Bacteria</taxon>
        <taxon>Bacillati</taxon>
        <taxon>Actinomycetota</taxon>
        <taxon>Actinomycetes</taxon>
        <taxon>Kitasatosporales</taxon>
        <taxon>Streptomycetaceae</taxon>
        <taxon>Streptomyces</taxon>
    </lineage>
</organism>
<name>A0A7H0IFK6_9ACTN</name>
<evidence type="ECO:0000313" key="2">
    <source>
        <dbReference type="EMBL" id="QNP71572.1"/>
    </source>
</evidence>
<evidence type="ECO:0000256" key="1">
    <source>
        <dbReference type="SAM" id="SignalP"/>
    </source>
</evidence>
<dbReference type="AlphaFoldDB" id="A0A7H0IFK6"/>
<gene>
    <name evidence="2" type="ORF">IAG44_20490</name>
</gene>